<evidence type="ECO:0000313" key="2">
    <source>
        <dbReference type="Proteomes" id="UP001049176"/>
    </source>
</evidence>
<gene>
    <name evidence="1" type="ORF">E1B28_003457</name>
</gene>
<dbReference type="EMBL" id="CM032191">
    <property type="protein sequence ID" value="KAG7085926.1"/>
    <property type="molecule type" value="Genomic_DNA"/>
</dbReference>
<accession>A0A9P7RMK1</accession>
<dbReference type="KEGG" id="more:E1B28_003457"/>
<dbReference type="GeneID" id="66072533"/>
<proteinExistence type="predicted"/>
<evidence type="ECO:0000313" key="1">
    <source>
        <dbReference type="EMBL" id="KAG7085926.1"/>
    </source>
</evidence>
<dbReference type="RefSeq" id="XP_043002397.1">
    <property type="nucleotide sequence ID" value="XM_043160440.1"/>
</dbReference>
<reference evidence="1" key="1">
    <citation type="journal article" date="2021" name="Genome Biol. Evol.">
        <title>The assembled and annotated genome of the fairy-ring fungus Marasmius oreades.</title>
        <authorList>
            <person name="Hiltunen M."/>
            <person name="Ament-Velasquez S.L."/>
            <person name="Johannesson H."/>
        </authorList>
    </citation>
    <scope>NUCLEOTIDE SEQUENCE</scope>
    <source>
        <strain evidence="1">03SP1</strain>
    </source>
</reference>
<comment type="caution">
    <text evidence="1">The sequence shown here is derived from an EMBL/GenBank/DDBJ whole genome shotgun (WGS) entry which is preliminary data.</text>
</comment>
<sequence length="110" mass="12922">MTLHCDGREIGDPHRTSTRGEEWKIEMHREYDWFPTGRIKILRILDVRCRAKDYEDEPDHLDSYEGYDTSRANRTAHLACISVEAGKSLLRSYVSRILEAMHRKLLYATP</sequence>
<name>A0A9P7RMK1_9AGAR</name>
<organism evidence="1 2">
    <name type="scientific">Marasmius oreades</name>
    <name type="common">fairy-ring Marasmius</name>
    <dbReference type="NCBI Taxonomy" id="181124"/>
    <lineage>
        <taxon>Eukaryota</taxon>
        <taxon>Fungi</taxon>
        <taxon>Dikarya</taxon>
        <taxon>Basidiomycota</taxon>
        <taxon>Agaricomycotina</taxon>
        <taxon>Agaricomycetes</taxon>
        <taxon>Agaricomycetidae</taxon>
        <taxon>Agaricales</taxon>
        <taxon>Marasmiineae</taxon>
        <taxon>Marasmiaceae</taxon>
        <taxon>Marasmius</taxon>
    </lineage>
</organism>
<dbReference type="Proteomes" id="UP001049176">
    <property type="component" value="Chromosome 11"/>
</dbReference>
<keyword evidence="2" id="KW-1185">Reference proteome</keyword>
<protein>
    <submittedName>
        <fullName evidence="1">Uncharacterized protein</fullName>
    </submittedName>
</protein>
<dbReference type="AlphaFoldDB" id="A0A9P7RMK1"/>